<accession>A0ABP6V9M1</accession>
<name>A0ABP6V9M1_9ACTN</name>
<keyword evidence="2" id="KW-1185">Reference proteome</keyword>
<comment type="caution">
    <text evidence="1">The sequence shown here is derived from an EMBL/GenBank/DDBJ whole genome shotgun (WGS) entry which is preliminary data.</text>
</comment>
<evidence type="ECO:0000313" key="2">
    <source>
        <dbReference type="Proteomes" id="UP001500301"/>
    </source>
</evidence>
<proteinExistence type="predicted"/>
<reference evidence="2" key="1">
    <citation type="journal article" date="2019" name="Int. J. Syst. Evol. Microbiol.">
        <title>The Global Catalogue of Microorganisms (GCM) 10K type strain sequencing project: providing services to taxonomists for standard genome sequencing and annotation.</title>
        <authorList>
            <consortium name="The Broad Institute Genomics Platform"/>
            <consortium name="The Broad Institute Genome Sequencing Center for Infectious Disease"/>
            <person name="Wu L."/>
            <person name="Ma J."/>
        </authorList>
    </citation>
    <scope>NUCLEOTIDE SEQUENCE [LARGE SCALE GENOMIC DNA]</scope>
    <source>
        <strain evidence="2">JCM 17460</strain>
    </source>
</reference>
<evidence type="ECO:0000313" key="1">
    <source>
        <dbReference type="EMBL" id="GAA3529923.1"/>
    </source>
</evidence>
<protein>
    <submittedName>
        <fullName evidence="1">Uncharacterized protein</fullName>
    </submittedName>
</protein>
<gene>
    <name evidence="1" type="ORF">GCM10022263_18240</name>
</gene>
<dbReference type="Proteomes" id="UP001500301">
    <property type="component" value="Unassembled WGS sequence"/>
</dbReference>
<dbReference type="EMBL" id="BAABBB010000009">
    <property type="protein sequence ID" value="GAA3529923.1"/>
    <property type="molecule type" value="Genomic_DNA"/>
</dbReference>
<sequence length="152" mass="16405">MFASVTDDSLGLLAGRAGGARRRSEHGWHSDAMTESAQPLIDSSTFAPGPVVWEDEIWVLARHDADGVLGLSLLHREPEGLGQLDDEHASQLGRIGNRLVRIIEHLPESGTVSLGRIAGERVCLTFEVTGVPDERLHDIAVKLANWGGEARA</sequence>
<organism evidence="1 2">
    <name type="scientific">Nocardioides daeguensis</name>
    <dbReference type="NCBI Taxonomy" id="908359"/>
    <lineage>
        <taxon>Bacteria</taxon>
        <taxon>Bacillati</taxon>
        <taxon>Actinomycetota</taxon>
        <taxon>Actinomycetes</taxon>
        <taxon>Propionibacteriales</taxon>
        <taxon>Nocardioidaceae</taxon>
        <taxon>Nocardioides</taxon>
    </lineage>
</organism>